<dbReference type="SUPFAM" id="SSF53383">
    <property type="entry name" value="PLP-dependent transferases"/>
    <property type="match status" value="1"/>
</dbReference>
<reference evidence="6" key="1">
    <citation type="submission" date="2023-06" db="EMBL/GenBank/DDBJ databases">
        <title>Identification and characterization of horizontal gene transfer across gut microbiota members of farm animals based on homology search.</title>
        <authorList>
            <person name="Zeman M."/>
            <person name="Kubasova T."/>
            <person name="Jahodarova E."/>
            <person name="Nykrynova M."/>
            <person name="Rychlik I."/>
        </authorList>
    </citation>
    <scope>NUCLEOTIDE SEQUENCE [LARGE SCALE GENOMIC DNA]</scope>
    <source>
        <strain evidence="6">ET39</strain>
    </source>
</reference>
<organism evidence="5 6">
    <name type="scientific">Amedibacillus dolichus</name>
    <dbReference type="NCBI Taxonomy" id="31971"/>
    <lineage>
        <taxon>Bacteria</taxon>
        <taxon>Bacillati</taxon>
        <taxon>Bacillota</taxon>
        <taxon>Erysipelotrichia</taxon>
        <taxon>Erysipelotrichales</taxon>
        <taxon>Erysipelotrichaceae</taxon>
        <taxon>Amedibacillus</taxon>
    </lineage>
</organism>
<dbReference type="PANTHER" id="PTHR48097:SF5">
    <property type="entry name" value="LOW SPECIFICITY L-THREONINE ALDOLASE"/>
    <property type="match status" value="1"/>
</dbReference>
<dbReference type="GO" id="GO:0008483">
    <property type="term" value="F:transaminase activity"/>
    <property type="evidence" value="ECO:0007669"/>
    <property type="project" value="UniProtKB-KW"/>
</dbReference>
<keyword evidence="5" id="KW-0032">Aminotransferase</keyword>
<evidence type="ECO:0000259" key="4">
    <source>
        <dbReference type="Pfam" id="PF01212"/>
    </source>
</evidence>
<reference evidence="5 6" key="3">
    <citation type="submission" date="2023-06" db="EMBL/GenBank/DDBJ databases">
        <authorList>
            <person name="Zeman M."/>
            <person name="Kubasova T."/>
            <person name="Jahodarova E."/>
            <person name="Nykrynova M."/>
            <person name="Rychlik I."/>
        </authorList>
    </citation>
    <scope>NUCLEOTIDE SEQUENCE [LARGE SCALE GENOMIC DNA]</scope>
    <source>
        <strain evidence="5 6">ET39</strain>
    </source>
</reference>
<dbReference type="RefSeq" id="WP_289607329.1">
    <property type="nucleotide sequence ID" value="NZ_JAUDCG010000014.1"/>
</dbReference>
<dbReference type="InterPro" id="IPR001597">
    <property type="entry name" value="ArAA_b-elim_lyase/Thr_aldolase"/>
</dbReference>
<keyword evidence="5" id="KW-0808">Transferase</keyword>
<dbReference type="EMBL" id="JAUDCG010000014">
    <property type="protein sequence ID" value="MDM8156863.1"/>
    <property type="molecule type" value="Genomic_DNA"/>
</dbReference>
<feature type="domain" description="Aromatic amino acid beta-eliminating lyase/threonine aldolase" evidence="4">
    <location>
        <begin position="11"/>
        <end position="287"/>
    </location>
</feature>
<keyword evidence="3" id="KW-0663">Pyridoxal phosphate</keyword>
<accession>A0ABT7UB47</accession>
<evidence type="ECO:0000313" key="6">
    <source>
        <dbReference type="Proteomes" id="UP001529340"/>
    </source>
</evidence>
<gene>
    <name evidence="5" type="ORF">QUV96_04335</name>
</gene>
<name>A0ABT7UB47_9FIRM</name>
<dbReference type="Proteomes" id="UP001529340">
    <property type="component" value="Unassembled WGS sequence"/>
</dbReference>
<dbReference type="Pfam" id="PF01212">
    <property type="entry name" value="Beta_elim_lyase"/>
    <property type="match status" value="1"/>
</dbReference>
<dbReference type="PANTHER" id="PTHR48097">
    <property type="entry name" value="L-THREONINE ALDOLASE-RELATED"/>
    <property type="match status" value="1"/>
</dbReference>
<evidence type="ECO:0000256" key="1">
    <source>
        <dbReference type="ARBA" id="ARBA00001933"/>
    </source>
</evidence>
<reference evidence="5 6" key="2">
    <citation type="submission" date="2023-06" db="EMBL/GenBank/DDBJ databases">
        <title>Identification and characterization of horizontal gene transfer across gut microbiota members of farm animals based on homology search.</title>
        <authorList>
            <person name="Schwarzerova J."/>
            <person name="Nykrynova M."/>
            <person name="Jureckova K."/>
            <person name="Cejkova D."/>
            <person name="Rychlik I."/>
        </authorList>
    </citation>
    <scope>NUCLEOTIDE SEQUENCE [LARGE SCALE GENOMIC DNA]</scope>
    <source>
        <strain evidence="5 6">ET39</strain>
    </source>
</reference>
<dbReference type="InterPro" id="IPR015422">
    <property type="entry name" value="PyrdxlP-dep_Trfase_small"/>
</dbReference>
<evidence type="ECO:0000256" key="2">
    <source>
        <dbReference type="ARBA" id="ARBA00006966"/>
    </source>
</evidence>
<proteinExistence type="inferred from homology"/>
<sequence length="342" mass="37603">MISFVNDYSEGACEEILERLAATNHEQSTGYGLDPYCERAAEKIRQAIECDDCDVHFLVGGTQCNKTVIAAALRPHEAVICAESGHINVHESGAIENSGHKVLYAPSADGRLQCADVEAILAKHTDEHMVKPAMVYVSDATEIGTFYTYAQLKALSECCHAHGLYLFLDGARLGNALCAEGNDLTLPQLAQLCDVFYIGGTKNGALFGEALVIVNDALKSDFRYHIKQNGAMLAKGRLLGIQFDVLMEGDRYLRLAAHANAMAQKIAKVLKECEIPFLIESKTNQIFPILPDVLLARLRERFVIADWERVDATHTAVRIVTSWDTQEAAAEELCKALRAFTQ</sequence>
<keyword evidence="6" id="KW-1185">Reference proteome</keyword>
<dbReference type="InterPro" id="IPR015421">
    <property type="entry name" value="PyrdxlP-dep_Trfase_major"/>
</dbReference>
<comment type="cofactor">
    <cofactor evidence="1">
        <name>pyridoxal 5'-phosphate</name>
        <dbReference type="ChEBI" id="CHEBI:597326"/>
    </cofactor>
</comment>
<comment type="similarity">
    <text evidence="2">Belongs to the threonine aldolase family.</text>
</comment>
<comment type="caution">
    <text evidence="5">The sequence shown here is derived from an EMBL/GenBank/DDBJ whole genome shotgun (WGS) entry which is preliminary data.</text>
</comment>
<evidence type="ECO:0000256" key="3">
    <source>
        <dbReference type="ARBA" id="ARBA00022898"/>
    </source>
</evidence>
<dbReference type="InterPro" id="IPR015424">
    <property type="entry name" value="PyrdxlP-dep_Trfase"/>
</dbReference>
<evidence type="ECO:0000313" key="5">
    <source>
        <dbReference type="EMBL" id="MDM8156863.1"/>
    </source>
</evidence>
<dbReference type="Gene3D" id="3.90.1150.10">
    <property type="entry name" value="Aspartate Aminotransferase, domain 1"/>
    <property type="match status" value="1"/>
</dbReference>
<protein>
    <submittedName>
        <fullName evidence="5">Aminotransferase class V-fold PLP-dependent enzyme</fullName>
    </submittedName>
</protein>
<dbReference type="Gene3D" id="3.40.640.10">
    <property type="entry name" value="Type I PLP-dependent aspartate aminotransferase-like (Major domain)"/>
    <property type="match status" value="1"/>
</dbReference>